<proteinExistence type="predicted"/>
<sequence length="150" mass="16092">MTIGRRRFLHCSYTDVGGELGDSGGHGSLVAVGESVSIVTSAWAEHVSEAMTASSSMPNVRISFTIVSDVEDVGLLGIDTFDVICMLGHGLTKYNVPLAIPSPFSIFIPGTRTFSEVTQSYISGGWVLVRCGIQAFHDGFSILAENRYRS</sequence>
<organism>
    <name type="scientific">Serpula lacrymans var. lacrymans (strain S7.9)</name>
    <name type="common">Dry rot fungus</name>
    <dbReference type="NCBI Taxonomy" id="578457"/>
    <lineage>
        <taxon>Eukaryota</taxon>
        <taxon>Fungi</taxon>
        <taxon>Dikarya</taxon>
        <taxon>Basidiomycota</taxon>
        <taxon>Agaricomycotina</taxon>
        <taxon>Agaricomycetes</taxon>
        <taxon>Agaricomycetidae</taxon>
        <taxon>Boletales</taxon>
        <taxon>Coniophorineae</taxon>
        <taxon>Serpulaceae</taxon>
        <taxon>Serpula</taxon>
    </lineage>
</organism>
<name>F8NNU7_SERL9</name>
<dbReference type="RefSeq" id="XP_007315710.1">
    <property type="nucleotide sequence ID" value="XM_007315648.1"/>
</dbReference>
<dbReference type="KEGG" id="sla:SERLADRAFT_461409"/>
<protein>
    <submittedName>
        <fullName evidence="1">Uncharacterized protein</fullName>
    </submittedName>
</protein>
<dbReference type="HOGENOM" id="CLU_1741692_0_0_1"/>
<dbReference type="EMBL" id="GL945431">
    <property type="protein sequence ID" value="EGO27619.1"/>
    <property type="molecule type" value="Genomic_DNA"/>
</dbReference>
<dbReference type="AlphaFoldDB" id="F8NNU7"/>
<reference evidence="1" key="1">
    <citation type="submission" date="2011-04" db="EMBL/GenBank/DDBJ databases">
        <title>Evolution of plant cell wall degrading machinery underlies the functional diversity of forest fungi.</title>
        <authorList>
            <consortium name="US DOE Joint Genome Institute (JGI-PGF)"/>
            <person name="Eastwood D.C."/>
            <person name="Floudas D."/>
            <person name="Binder M."/>
            <person name="Majcherczyk A."/>
            <person name="Schneider P."/>
            <person name="Aerts A."/>
            <person name="Asiegbu F.O."/>
            <person name="Baker S.E."/>
            <person name="Barry K."/>
            <person name="Bendiksby M."/>
            <person name="Blumentritt M."/>
            <person name="Coutinho P.M."/>
            <person name="Cullen D."/>
            <person name="Cullen D."/>
            <person name="Gathman A."/>
            <person name="Goodell B."/>
            <person name="Henrissat B."/>
            <person name="Ihrmark K."/>
            <person name="Kauserud H."/>
            <person name="Kohler A."/>
            <person name="LaButti K."/>
            <person name="Lapidus A."/>
            <person name="Lavin J.L."/>
            <person name="Lee Y.-H."/>
            <person name="Lindquist E."/>
            <person name="Lilly W."/>
            <person name="Lucas S."/>
            <person name="Morin E."/>
            <person name="Murat C."/>
            <person name="Oguiza J.A."/>
            <person name="Park J."/>
            <person name="Pisabarro A.G."/>
            <person name="Riley R."/>
            <person name="Rosling A."/>
            <person name="Salamov A."/>
            <person name="Schmidt O."/>
            <person name="Schmutz J."/>
            <person name="Skrede I."/>
            <person name="Stenlid J."/>
            <person name="Wiebenga A."/>
            <person name="Xie X."/>
            <person name="Kues U."/>
            <person name="Hibbett D.S."/>
            <person name="Hoffmeister D."/>
            <person name="Hogberg N."/>
            <person name="Martin F."/>
            <person name="Grigoriev I.V."/>
            <person name="Watkinson S.C."/>
        </authorList>
    </citation>
    <scope>NUCLEOTIDE SEQUENCE</scope>
    <source>
        <strain evidence="1">S7.9</strain>
    </source>
</reference>
<dbReference type="GeneID" id="18818216"/>
<gene>
    <name evidence="1" type="ORF">SERLADRAFT_461409</name>
</gene>
<dbReference type="Proteomes" id="UP000008064">
    <property type="component" value="Unassembled WGS sequence"/>
</dbReference>
<accession>F8NNU7</accession>
<evidence type="ECO:0000313" key="1">
    <source>
        <dbReference type="EMBL" id="EGO27619.1"/>
    </source>
</evidence>